<dbReference type="AlphaFoldDB" id="A0AAV2YX84"/>
<proteinExistence type="predicted"/>
<protein>
    <submittedName>
        <fullName evidence="1">Uncharacterized protein</fullName>
    </submittedName>
</protein>
<name>A0AAV2YX84_9STRA</name>
<comment type="caution">
    <text evidence="1">The sequence shown here is derived from an EMBL/GenBank/DDBJ whole genome shotgun (WGS) entry which is preliminary data.</text>
</comment>
<gene>
    <name evidence="1" type="ORF">N0F65_011699</name>
</gene>
<keyword evidence="2" id="KW-1185">Reference proteome</keyword>
<sequence>MREAQSRMKSYYDKNRRAQVFSVGDEVLLNATNIDLKLHPVFHTSLLKLYESDACKQQTAPVLLADGVTEGQLVRAIINHRRRRGKLDISCGGLLSRSRKQRGNLLIISTSYLVSLISTGSHAARQSKPFLQGRSCDAIRVALHSSSKNQ</sequence>
<accession>A0AAV2YX84</accession>
<organism evidence="1 2">
    <name type="scientific">Lagenidium giganteum</name>
    <dbReference type="NCBI Taxonomy" id="4803"/>
    <lineage>
        <taxon>Eukaryota</taxon>
        <taxon>Sar</taxon>
        <taxon>Stramenopiles</taxon>
        <taxon>Oomycota</taxon>
        <taxon>Peronosporomycetes</taxon>
        <taxon>Pythiales</taxon>
        <taxon>Pythiaceae</taxon>
    </lineage>
</organism>
<reference evidence="1" key="1">
    <citation type="submission" date="2022-11" db="EMBL/GenBank/DDBJ databases">
        <authorList>
            <person name="Morgan W.R."/>
            <person name="Tartar A."/>
        </authorList>
    </citation>
    <scope>NUCLEOTIDE SEQUENCE</scope>
    <source>
        <strain evidence="1">ARSEF 373</strain>
    </source>
</reference>
<evidence type="ECO:0000313" key="1">
    <source>
        <dbReference type="EMBL" id="DAZ98231.1"/>
    </source>
</evidence>
<dbReference type="Proteomes" id="UP001146120">
    <property type="component" value="Unassembled WGS sequence"/>
</dbReference>
<reference evidence="1" key="2">
    <citation type="journal article" date="2023" name="Microbiol Resour">
        <title>Decontamination and Annotation of the Draft Genome Sequence of the Oomycete Lagenidium giganteum ARSEF 373.</title>
        <authorList>
            <person name="Morgan W.R."/>
            <person name="Tartar A."/>
        </authorList>
    </citation>
    <scope>NUCLEOTIDE SEQUENCE</scope>
    <source>
        <strain evidence="1">ARSEF 373</strain>
    </source>
</reference>
<evidence type="ECO:0000313" key="2">
    <source>
        <dbReference type="Proteomes" id="UP001146120"/>
    </source>
</evidence>
<dbReference type="EMBL" id="DAKRPA010000112">
    <property type="protein sequence ID" value="DAZ98231.1"/>
    <property type="molecule type" value="Genomic_DNA"/>
</dbReference>